<feature type="domain" description="Morc S5" evidence="16">
    <location>
        <begin position="387"/>
        <end position="531"/>
    </location>
</feature>
<keyword evidence="5" id="KW-0255">Endonuclease</keyword>
<proteinExistence type="inferred from homology"/>
<evidence type="ECO:0000256" key="5">
    <source>
        <dbReference type="ARBA" id="ARBA00022759"/>
    </source>
</evidence>
<dbReference type="GO" id="GO:0016887">
    <property type="term" value="F:ATP hydrolysis activity"/>
    <property type="evidence" value="ECO:0007669"/>
    <property type="project" value="InterPro"/>
</dbReference>
<dbReference type="GO" id="GO:0016301">
    <property type="term" value="F:kinase activity"/>
    <property type="evidence" value="ECO:0007669"/>
    <property type="project" value="UniProtKB-KW"/>
</dbReference>
<dbReference type="GO" id="GO:0006281">
    <property type="term" value="P:DNA repair"/>
    <property type="evidence" value="ECO:0007669"/>
    <property type="project" value="UniProtKB-KW"/>
</dbReference>
<dbReference type="InterPro" id="IPR041006">
    <property type="entry name" value="Morc_S5"/>
</dbReference>
<feature type="compositionally biased region" description="Basic and acidic residues" evidence="15">
    <location>
        <begin position="549"/>
        <end position="560"/>
    </location>
</feature>
<evidence type="ECO:0000256" key="1">
    <source>
        <dbReference type="ARBA" id="ARBA00004123"/>
    </source>
</evidence>
<dbReference type="GO" id="GO:0031349">
    <property type="term" value="P:positive regulation of defense response"/>
    <property type="evidence" value="ECO:0007669"/>
    <property type="project" value="UniProtKB-ARBA"/>
</dbReference>
<dbReference type="PANTHER" id="PTHR23336:SF58">
    <property type="entry name" value="PROTEIN MICRORCHIDIA 4"/>
    <property type="match status" value="1"/>
</dbReference>
<dbReference type="GO" id="GO:0004519">
    <property type="term" value="F:endonuclease activity"/>
    <property type="evidence" value="ECO:0007669"/>
    <property type="project" value="UniProtKB-KW"/>
</dbReference>
<keyword evidence="9" id="KW-0156">Chromatin regulator</keyword>
<protein>
    <submittedName>
        <fullName evidence="17">Histidine kinase-- DNA gyrase B-- and HSP90-like ATPase family protein</fullName>
    </submittedName>
</protein>
<evidence type="ECO:0000256" key="3">
    <source>
        <dbReference type="ARBA" id="ARBA00022722"/>
    </source>
</evidence>
<keyword evidence="18" id="KW-1185">Reference proteome</keyword>
<evidence type="ECO:0000256" key="7">
    <source>
        <dbReference type="ARBA" id="ARBA00022801"/>
    </source>
</evidence>
<evidence type="ECO:0000256" key="6">
    <source>
        <dbReference type="ARBA" id="ARBA00022763"/>
    </source>
</evidence>
<evidence type="ECO:0000256" key="9">
    <source>
        <dbReference type="ARBA" id="ARBA00022853"/>
    </source>
</evidence>
<evidence type="ECO:0000313" key="17">
    <source>
        <dbReference type="EMBL" id="CAA0806908.1"/>
    </source>
</evidence>
<dbReference type="GO" id="GO:0005524">
    <property type="term" value="F:ATP binding"/>
    <property type="evidence" value="ECO:0007669"/>
    <property type="project" value="UniProtKB-KW"/>
</dbReference>
<dbReference type="InterPro" id="IPR045261">
    <property type="entry name" value="MORC_ATPase"/>
</dbReference>
<evidence type="ECO:0000256" key="12">
    <source>
        <dbReference type="ARBA" id="ARBA00023204"/>
    </source>
</evidence>
<evidence type="ECO:0000256" key="13">
    <source>
        <dbReference type="ARBA" id="ARBA00023242"/>
    </source>
</evidence>
<accession>A0A9N7MHT0</accession>
<comment type="similarity">
    <text evidence="2">Belongs to the MORC ATPase protein family.</text>
</comment>
<evidence type="ECO:0000256" key="15">
    <source>
        <dbReference type="SAM" id="MobiDB-lite"/>
    </source>
</evidence>
<evidence type="ECO:0000256" key="8">
    <source>
        <dbReference type="ARBA" id="ARBA00022840"/>
    </source>
</evidence>
<dbReference type="PANTHER" id="PTHR23336">
    <property type="entry name" value="ZINC FINGER CW-TYPE COILED-COIL DOMAIN PROTEIN 3"/>
    <property type="match status" value="1"/>
</dbReference>
<evidence type="ECO:0000256" key="14">
    <source>
        <dbReference type="SAM" id="Coils"/>
    </source>
</evidence>
<feature type="coiled-coil region" evidence="14">
    <location>
        <begin position="691"/>
        <end position="793"/>
    </location>
</feature>
<keyword evidence="13" id="KW-0539">Nucleus</keyword>
<keyword evidence="17" id="KW-0808">Transferase</keyword>
<name>A0A9N7MHT0_STRHE</name>
<dbReference type="InterPro" id="IPR036890">
    <property type="entry name" value="HATPase_C_sf"/>
</dbReference>
<dbReference type="SUPFAM" id="SSF55874">
    <property type="entry name" value="ATPase domain of HSP90 chaperone/DNA topoisomerase II/histidine kinase"/>
    <property type="match status" value="1"/>
</dbReference>
<keyword evidence="10 14" id="KW-0175">Coiled coil</keyword>
<keyword evidence="6" id="KW-0227">DNA damage</keyword>
<evidence type="ECO:0000256" key="10">
    <source>
        <dbReference type="ARBA" id="ARBA00023054"/>
    </source>
</evidence>
<evidence type="ECO:0000313" key="18">
    <source>
        <dbReference type="Proteomes" id="UP001153555"/>
    </source>
</evidence>
<sequence>MADHTKIHNVKRELLDPDPMFRRNSDRRNSVPAALIELSSSDSVSSSSDDDGGSSNAKKSKETAEDYMLPVGFLDPFPSLPLLLPPPPPRDERSRLECPSARARAIPDPSSKQFWKAGDYEGTLPGDWNNSNGGMDHVRVHPKFLHSNATSHKWVLGAFAELLDNSLDEVCNGATYVNIDMVKSKKDGSKMLLIEDNGGGMDPEKIRHCMSLGYSEKSKQVDTIGQYGNGFKTSTMRLGADVIVFSRCSGVNGQRPTQSIGLLSYTFLKDTGKQDIVVPMLDYERKRQDWNKIIRSSGFDWDRNVETIIQWSPFSSEADLLRQFNRMQDQGTQIIIYNLWEDDQGLLELDFDTDLHDIQIRGVNRDEKSIDMAKKYPNSKHFLTYHHSLRSYAAILYLRVPPHFRIILRGEDVEHHNVVNDMMMSQEVTYRPQPGADGIPTDSNMMAVVTVGFVKDAEAHINVQGFNVYHKNRLIKPFWRVWTPPGSEGRGVIGVLEANFVEPAHDKQGFERTTVLARLETKLVQMQKNYWTSNCHKIGYAPRRNKNVHQREISTDSDHRSPRKKKNIGLRNKSQANFMEKGNNNEYSSGKGDVRSRRKQPSYTELSSSSEEDEGNKYRQNRTPRSQVNGSSSKDTYEKDGLRKPSGLSSREAAKDNLAAETLGKTTRSSHPQENGYNNNEFSPSSSSQSLAQLREENLKLKERLKWQEDETLGDLLHDILKEKERIKSLEAQLQETTQKYEELKAEQESLIDIFSEEKQRRDKEEQKLRLDLKEARNTIQQLMDRIKLLDNSKYG</sequence>
<dbReference type="Pfam" id="PF17942">
    <property type="entry name" value="Morc6_S5"/>
    <property type="match status" value="1"/>
</dbReference>
<reference evidence="17" key="1">
    <citation type="submission" date="2019-12" db="EMBL/GenBank/DDBJ databases">
        <authorList>
            <person name="Scholes J."/>
        </authorList>
    </citation>
    <scope>NUCLEOTIDE SEQUENCE</scope>
</reference>
<dbReference type="Pfam" id="PF13589">
    <property type="entry name" value="HATPase_c_3"/>
    <property type="match status" value="1"/>
</dbReference>
<keyword evidence="17" id="KW-0418">Kinase</keyword>
<dbReference type="EMBL" id="CACSLK010000984">
    <property type="protein sequence ID" value="CAA0806908.1"/>
    <property type="molecule type" value="Genomic_DNA"/>
</dbReference>
<keyword evidence="11" id="KW-0943">RNA-mediated gene silencing</keyword>
<feature type="compositionally biased region" description="Basic and acidic residues" evidence="15">
    <location>
        <begin position="1"/>
        <end position="29"/>
    </location>
</feature>
<keyword evidence="8" id="KW-0067">ATP-binding</keyword>
<gene>
    <name evidence="17" type="ORF">SHERM_09785</name>
</gene>
<keyword evidence="4" id="KW-0547">Nucleotide-binding</keyword>
<evidence type="ECO:0000256" key="2">
    <source>
        <dbReference type="ARBA" id="ARBA00007845"/>
    </source>
</evidence>
<dbReference type="Gene3D" id="3.30.565.10">
    <property type="entry name" value="Histidine kinase-like ATPase, C-terminal domain"/>
    <property type="match status" value="1"/>
</dbReference>
<dbReference type="GO" id="GO:0031047">
    <property type="term" value="P:regulatory ncRNA-mediated gene silencing"/>
    <property type="evidence" value="ECO:0007669"/>
    <property type="project" value="UniProtKB-KW"/>
</dbReference>
<keyword evidence="12" id="KW-0234">DNA repair</keyword>
<feature type="region of interest" description="Disordered" evidence="15">
    <location>
        <begin position="83"/>
        <end position="108"/>
    </location>
</feature>
<dbReference type="GO" id="GO:0006325">
    <property type="term" value="P:chromatin organization"/>
    <property type="evidence" value="ECO:0007669"/>
    <property type="project" value="UniProtKB-KW"/>
</dbReference>
<feature type="region of interest" description="Disordered" evidence="15">
    <location>
        <begin position="1"/>
        <end position="61"/>
    </location>
</feature>
<feature type="compositionally biased region" description="Polar residues" evidence="15">
    <location>
        <begin position="572"/>
        <end position="588"/>
    </location>
</feature>
<evidence type="ECO:0000256" key="4">
    <source>
        <dbReference type="ARBA" id="ARBA00022741"/>
    </source>
</evidence>
<dbReference type="Proteomes" id="UP001153555">
    <property type="component" value="Unassembled WGS sequence"/>
</dbReference>
<dbReference type="AlphaFoldDB" id="A0A9N7MHT0"/>
<evidence type="ECO:0000256" key="11">
    <source>
        <dbReference type="ARBA" id="ARBA00023158"/>
    </source>
</evidence>
<feature type="compositionally biased region" description="Polar residues" evidence="15">
    <location>
        <begin position="664"/>
        <end position="682"/>
    </location>
</feature>
<evidence type="ECO:0000259" key="16">
    <source>
        <dbReference type="Pfam" id="PF17942"/>
    </source>
</evidence>
<comment type="caution">
    <text evidence="17">The sequence shown here is derived from an EMBL/GenBank/DDBJ whole genome shotgun (WGS) entry which is preliminary data.</text>
</comment>
<dbReference type="OrthoDB" id="757982at2759"/>
<organism evidence="17 18">
    <name type="scientific">Striga hermonthica</name>
    <name type="common">Purple witchweed</name>
    <name type="synonym">Buchnera hermonthica</name>
    <dbReference type="NCBI Taxonomy" id="68872"/>
    <lineage>
        <taxon>Eukaryota</taxon>
        <taxon>Viridiplantae</taxon>
        <taxon>Streptophyta</taxon>
        <taxon>Embryophyta</taxon>
        <taxon>Tracheophyta</taxon>
        <taxon>Spermatophyta</taxon>
        <taxon>Magnoliopsida</taxon>
        <taxon>eudicotyledons</taxon>
        <taxon>Gunneridae</taxon>
        <taxon>Pentapetalae</taxon>
        <taxon>asterids</taxon>
        <taxon>lamiids</taxon>
        <taxon>Lamiales</taxon>
        <taxon>Orobanchaceae</taxon>
        <taxon>Buchnereae</taxon>
        <taxon>Striga</taxon>
    </lineage>
</organism>
<keyword evidence="7" id="KW-0378">Hydrolase</keyword>
<comment type="subcellular location">
    <subcellularLocation>
        <location evidence="1">Nucleus</location>
    </subcellularLocation>
</comment>
<feature type="region of interest" description="Disordered" evidence="15">
    <location>
        <begin position="541"/>
        <end position="691"/>
    </location>
</feature>
<dbReference type="GO" id="GO:0005634">
    <property type="term" value="C:nucleus"/>
    <property type="evidence" value="ECO:0007669"/>
    <property type="project" value="UniProtKB-SubCell"/>
</dbReference>
<keyword evidence="3" id="KW-0540">Nuclease</keyword>
<dbReference type="FunFam" id="3.30.565.10:FF:000075">
    <property type="entry name" value="MORC family CW-type zinc finger protein 4"/>
    <property type="match status" value="1"/>
</dbReference>
<feature type="compositionally biased region" description="Polar residues" evidence="15">
    <location>
        <begin position="621"/>
        <end position="634"/>
    </location>
</feature>